<dbReference type="InterPro" id="IPR010325">
    <property type="entry name" value="Rhamnogal_lyase"/>
</dbReference>
<dbReference type="Proteomes" id="UP001443914">
    <property type="component" value="Unassembled WGS sequence"/>
</dbReference>
<evidence type="ECO:0000313" key="1">
    <source>
        <dbReference type="EMBL" id="KAK9689258.1"/>
    </source>
</evidence>
<dbReference type="AlphaFoldDB" id="A0AAW1IHX0"/>
<reference evidence="1" key="1">
    <citation type="submission" date="2024-03" db="EMBL/GenBank/DDBJ databases">
        <title>WGS assembly of Saponaria officinalis var. Norfolk2.</title>
        <authorList>
            <person name="Jenkins J."/>
            <person name="Shu S."/>
            <person name="Grimwood J."/>
            <person name="Barry K."/>
            <person name="Goodstein D."/>
            <person name="Schmutz J."/>
            <person name="Leebens-Mack J."/>
            <person name="Osbourn A."/>
        </authorList>
    </citation>
    <scope>NUCLEOTIDE SEQUENCE [LARGE SCALE GENOMIC DNA]</scope>
    <source>
        <strain evidence="1">JIC</strain>
    </source>
</reference>
<comment type="caution">
    <text evidence="1">The sequence shown here is derived from an EMBL/GenBank/DDBJ whole genome shotgun (WGS) entry which is preliminary data.</text>
</comment>
<keyword evidence="2" id="KW-1185">Reference proteome</keyword>
<sequence length="92" mass="10485">MKTMKAFLLPLFVKFHCFVVIDNGILQLRIANPEGYLTGVCYGGVDNVLETRNKGFNRGYATPLFHQLVFFGLGFSLKQGFKWRCHLQKDGI</sequence>
<organism evidence="1 2">
    <name type="scientific">Saponaria officinalis</name>
    <name type="common">Common soapwort</name>
    <name type="synonym">Lychnis saponaria</name>
    <dbReference type="NCBI Taxonomy" id="3572"/>
    <lineage>
        <taxon>Eukaryota</taxon>
        <taxon>Viridiplantae</taxon>
        <taxon>Streptophyta</taxon>
        <taxon>Embryophyta</taxon>
        <taxon>Tracheophyta</taxon>
        <taxon>Spermatophyta</taxon>
        <taxon>Magnoliopsida</taxon>
        <taxon>eudicotyledons</taxon>
        <taxon>Gunneridae</taxon>
        <taxon>Pentapetalae</taxon>
        <taxon>Caryophyllales</taxon>
        <taxon>Caryophyllaceae</taxon>
        <taxon>Caryophylleae</taxon>
        <taxon>Saponaria</taxon>
    </lineage>
</organism>
<evidence type="ECO:0000313" key="2">
    <source>
        <dbReference type="Proteomes" id="UP001443914"/>
    </source>
</evidence>
<proteinExistence type="predicted"/>
<dbReference type="EMBL" id="JBDFQZ010000009">
    <property type="protein sequence ID" value="KAK9689258.1"/>
    <property type="molecule type" value="Genomic_DNA"/>
</dbReference>
<protein>
    <submittedName>
        <fullName evidence="1">Uncharacterized protein</fullName>
    </submittedName>
</protein>
<dbReference type="Pfam" id="PF06045">
    <property type="entry name" value="Rhamnogal_lyase"/>
    <property type="match status" value="1"/>
</dbReference>
<gene>
    <name evidence="1" type="ORF">RND81_09G047000</name>
</gene>
<name>A0AAW1IHX0_SAPOF</name>
<accession>A0AAW1IHX0</accession>